<evidence type="ECO:0000313" key="3">
    <source>
        <dbReference type="Proteomes" id="UP000594260"/>
    </source>
</evidence>
<dbReference type="Proteomes" id="UP000594260">
    <property type="component" value="Unplaced"/>
</dbReference>
<sequence>MCRRFPKWHKFKSSMTRLYPSYRPNKKSDVQATPTSKKKISGKREFKDHAEEIIPILKPPTTGARKGRKKLDGKSNHSTSSTAAETETSSRNREVKIRLSMAEEEVISPSPTEKRHARFQRPSLEQRQKLLAIAHDITNVLDTYSKEYSDSEKSSKYSSRLMELLGRASHKSPRTSDEQVQTKLKAIEERIVQVEKEILQMSQQTKPKQAKPHRSKGLTAKRTGKSKSGSSDKNISSSPNLYPTIIECSVEQSSVTMNGFKSLKSYRVQQQSSLSKYDTVAEAANPQKNRSTNDLADVLKSAVSKTKKGRVSPLNKILTRLKAVSKPPAKACLLKAEMPAAKQVVADTSDELKSKPLIVLVTEEISTRRQTEKTPIKSQQPLPSQKKAPSGLPSLKKDHLPIVISSEKGSSFPKSTDVSKTRSLKQKFVEKLSPLAAEKSALEGMQYSPTDVSPTPRNMDSDKEQDGDAEEPLSSPTSDDESHDIKTPRRERA</sequence>
<feature type="compositionally biased region" description="Polar residues" evidence="1">
    <location>
        <begin position="407"/>
        <end position="418"/>
    </location>
</feature>
<reference evidence="2" key="1">
    <citation type="submission" date="2021-01" db="UniProtKB">
        <authorList>
            <consortium name="EnsemblMetazoa"/>
        </authorList>
    </citation>
    <scope>IDENTIFICATION</scope>
</reference>
<dbReference type="RefSeq" id="XP_022659285.1">
    <property type="nucleotide sequence ID" value="XM_022803550.1"/>
</dbReference>
<accession>A0A7M7K123</accession>
<feature type="compositionally biased region" description="Basic and acidic residues" evidence="1">
    <location>
        <begin position="42"/>
        <end position="52"/>
    </location>
</feature>
<evidence type="ECO:0000313" key="2">
    <source>
        <dbReference type="EnsemblMetazoa" id="XP_022659285"/>
    </source>
</evidence>
<dbReference type="AlphaFoldDB" id="A0A7M7K123"/>
<feature type="compositionally biased region" description="Polar residues" evidence="1">
    <location>
        <begin position="447"/>
        <end position="458"/>
    </location>
</feature>
<feature type="compositionally biased region" description="Low complexity" evidence="1">
    <location>
        <begin position="78"/>
        <end position="87"/>
    </location>
</feature>
<evidence type="ECO:0000256" key="1">
    <source>
        <dbReference type="SAM" id="MobiDB-lite"/>
    </source>
</evidence>
<feature type="compositionally biased region" description="Basic and acidic residues" evidence="1">
    <location>
        <begin position="483"/>
        <end position="493"/>
    </location>
</feature>
<protein>
    <submittedName>
        <fullName evidence="2">Uncharacterized protein</fullName>
    </submittedName>
</protein>
<feature type="region of interest" description="Disordered" evidence="1">
    <location>
        <begin position="437"/>
        <end position="493"/>
    </location>
</feature>
<feature type="compositionally biased region" description="Basic and acidic residues" evidence="1">
    <location>
        <begin position="88"/>
        <end position="97"/>
    </location>
</feature>
<dbReference type="GeneID" id="111249547"/>
<proteinExistence type="predicted"/>
<organism evidence="2 3">
    <name type="scientific">Varroa destructor</name>
    <name type="common">Honeybee mite</name>
    <dbReference type="NCBI Taxonomy" id="109461"/>
    <lineage>
        <taxon>Eukaryota</taxon>
        <taxon>Metazoa</taxon>
        <taxon>Ecdysozoa</taxon>
        <taxon>Arthropoda</taxon>
        <taxon>Chelicerata</taxon>
        <taxon>Arachnida</taxon>
        <taxon>Acari</taxon>
        <taxon>Parasitiformes</taxon>
        <taxon>Mesostigmata</taxon>
        <taxon>Gamasina</taxon>
        <taxon>Dermanyssoidea</taxon>
        <taxon>Varroidae</taxon>
        <taxon>Varroa</taxon>
    </lineage>
</organism>
<keyword evidence="3" id="KW-1185">Reference proteome</keyword>
<name>A0A7M7K123_VARDE</name>
<dbReference type="EnsemblMetazoa" id="XM_022803550">
    <property type="protein sequence ID" value="XP_022659285"/>
    <property type="gene ID" value="LOC111249547"/>
</dbReference>
<feature type="compositionally biased region" description="Low complexity" evidence="1">
    <location>
        <begin position="226"/>
        <end position="238"/>
    </location>
</feature>
<dbReference type="InParanoid" id="A0A7M7K123"/>
<feature type="region of interest" description="Disordered" evidence="1">
    <location>
        <begin position="368"/>
        <end position="425"/>
    </location>
</feature>
<dbReference type="KEGG" id="vde:111249547"/>
<feature type="region of interest" description="Disordered" evidence="1">
    <location>
        <begin position="201"/>
        <end position="238"/>
    </location>
</feature>
<feature type="region of interest" description="Disordered" evidence="1">
    <location>
        <begin position="13"/>
        <end position="121"/>
    </location>
</feature>